<dbReference type="PROSITE" id="PS51635">
    <property type="entry name" value="PNPLA"/>
    <property type="match status" value="1"/>
</dbReference>
<dbReference type="EMBL" id="JAIWYP010000013">
    <property type="protein sequence ID" value="KAH3719185.1"/>
    <property type="molecule type" value="Genomic_DNA"/>
</dbReference>
<evidence type="ECO:0000259" key="4">
    <source>
        <dbReference type="PROSITE" id="PS50222"/>
    </source>
</evidence>
<reference evidence="6" key="2">
    <citation type="submission" date="2020-11" db="EMBL/GenBank/DDBJ databases">
        <authorList>
            <person name="McCartney M.A."/>
            <person name="Auch B."/>
            <person name="Kono T."/>
            <person name="Mallez S."/>
            <person name="Becker A."/>
            <person name="Gohl D.M."/>
            <person name="Silverstein K.A.T."/>
            <person name="Koren S."/>
            <person name="Bechman K.B."/>
            <person name="Herman A."/>
            <person name="Abrahante J.E."/>
            <person name="Garbe J."/>
        </authorList>
    </citation>
    <scope>NUCLEOTIDE SEQUENCE</scope>
    <source>
        <strain evidence="6">Duluth1</strain>
        <tissue evidence="6">Whole animal</tissue>
    </source>
</reference>
<dbReference type="Proteomes" id="UP000828390">
    <property type="component" value="Unassembled WGS sequence"/>
</dbReference>
<feature type="short sequence motif" description="GXGXXG" evidence="2">
    <location>
        <begin position="120"/>
        <end position="125"/>
    </location>
</feature>
<feature type="compositionally biased region" description="Polar residues" evidence="3">
    <location>
        <begin position="597"/>
        <end position="616"/>
    </location>
</feature>
<keyword evidence="2" id="KW-0378">Hydrolase</keyword>
<feature type="active site" description="Nucleophile" evidence="2">
    <location>
        <position position="151"/>
    </location>
</feature>
<dbReference type="InterPro" id="IPR002641">
    <property type="entry name" value="PNPLA_dom"/>
</dbReference>
<evidence type="ECO:0000313" key="7">
    <source>
        <dbReference type="Proteomes" id="UP000828390"/>
    </source>
</evidence>
<dbReference type="InterPro" id="IPR052580">
    <property type="entry name" value="Lipid_Hydrolase"/>
</dbReference>
<reference evidence="6" key="1">
    <citation type="journal article" date="2019" name="bioRxiv">
        <title>The Genome of the Zebra Mussel, Dreissena polymorpha: A Resource for Invasive Species Research.</title>
        <authorList>
            <person name="McCartney M.A."/>
            <person name="Auch B."/>
            <person name="Kono T."/>
            <person name="Mallez S."/>
            <person name="Zhang Y."/>
            <person name="Obille A."/>
            <person name="Becker A."/>
            <person name="Abrahante J.E."/>
            <person name="Garbe J."/>
            <person name="Badalamenti J.P."/>
            <person name="Herman A."/>
            <person name="Mangelson H."/>
            <person name="Liachko I."/>
            <person name="Sullivan S."/>
            <person name="Sone E.D."/>
            <person name="Koren S."/>
            <person name="Silverstein K.A.T."/>
            <person name="Beckman K.B."/>
            <person name="Gohl D.M."/>
        </authorList>
    </citation>
    <scope>NUCLEOTIDE SEQUENCE</scope>
    <source>
        <strain evidence="6">Duluth1</strain>
        <tissue evidence="6">Whole animal</tissue>
    </source>
</reference>
<comment type="caution">
    <text evidence="6">The sequence shown here is derived from an EMBL/GenBank/DDBJ whole genome shotgun (WGS) entry which is preliminary data.</text>
</comment>
<dbReference type="GO" id="GO:0005509">
    <property type="term" value="F:calcium ion binding"/>
    <property type="evidence" value="ECO:0007669"/>
    <property type="project" value="InterPro"/>
</dbReference>
<sequence length="637" mass="71945">MGNCSGKQKYALKSPIHHSGRRKVYQAQDQFVRNLVTEGDGNVDVPDGTAGANDGDEDSIGPDWNCDDLVPLDMTLGPQRRPILSSVLSHDEFGTQVDSKAQQVNINDYDFHFENLIFEGGGNKGLAYCGAVRVLEDLGVYHKVKRYAGSSAGAMTASLLAVGYNSHEIEEFLSQDLSKIFLDHSCGIMSLLPNLLQGYGWNPGKKIFQWFGEALGAKTGNADITFKEIYERFGKELCVVVTNLNMMTAEYFHPKTSPDMPVRMAVRMSMAIPGLFQASRYEIQGEQNTYVDGGVLCNYPINCYDGWWLSMKMEDSFLNRLQPLENFPKLFEKKERFGTYNANTLGFLLYADNERDILRDILQQRVGSELPAFPDTKLAKEKAKKKKIQDKVKKDYIKNLHAVSAFLKVLKKHNKNNDDKIDKAELTNALNDKNEFPTRYAVRLFGRDVTVDQAMEALDEDKNGEIYFHEIVRFIERNGVSLQSRFLGYQRKEIKGLFSFFDTLQSALLTNVKRIFVEERDIDRTVGINTGHVGTSDFVLEQEDRNFVVNQGRRSTEAFLKYYVVREGLPKKGRETDEQQAKPFNGHANSGIGRPQEFSSMKVSAEMNMSQSSQDDPTLEKGDFDTSHIPLIGVKVS</sequence>
<feature type="region of interest" description="Disordered" evidence="3">
    <location>
        <begin position="1"/>
        <end position="23"/>
    </location>
</feature>
<evidence type="ECO:0000259" key="5">
    <source>
        <dbReference type="PROSITE" id="PS51635"/>
    </source>
</evidence>
<feature type="short sequence motif" description="DGA/G" evidence="2">
    <location>
        <begin position="292"/>
        <end position="294"/>
    </location>
</feature>
<dbReference type="OrthoDB" id="412240at2759"/>
<dbReference type="Gene3D" id="3.40.1090.10">
    <property type="entry name" value="Cytosolic phospholipase A2 catalytic domain"/>
    <property type="match status" value="2"/>
</dbReference>
<dbReference type="InterPro" id="IPR002048">
    <property type="entry name" value="EF_hand_dom"/>
</dbReference>
<dbReference type="InterPro" id="IPR016035">
    <property type="entry name" value="Acyl_Trfase/lysoPLipase"/>
</dbReference>
<keyword evidence="2" id="KW-0442">Lipid degradation</keyword>
<feature type="domain" description="PNPLA" evidence="5">
    <location>
        <begin position="116"/>
        <end position="305"/>
    </location>
</feature>
<dbReference type="SUPFAM" id="SSF47473">
    <property type="entry name" value="EF-hand"/>
    <property type="match status" value="1"/>
</dbReference>
<dbReference type="SUPFAM" id="SSF52151">
    <property type="entry name" value="FabD/lysophospholipase-like"/>
    <property type="match status" value="1"/>
</dbReference>
<feature type="domain" description="EF-hand" evidence="4">
    <location>
        <begin position="446"/>
        <end position="481"/>
    </location>
</feature>
<dbReference type="AlphaFoldDB" id="A0A9D4C8G8"/>
<feature type="region of interest" description="Disordered" evidence="3">
    <location>
        <begin position="572"/>
        <end position="625"/>
    </location>
</feature>
<keyword evidence="1 2" id="KW-0443">Lipid metabolism</keyword>
<name>A0A9D4C8G8_DREPO</name>
<dbReference type="InterPro" id="IPR011992">
    <property type="entry name" value="EF-hand-dom_pair"/>
</dbReference>
<dbReference type="Gene3D" id="1.10.238.10">
    <property type="entry name" value="EF-hand"/>
    <property type="match status" value="1"/>
</dbReference>
<accession>A0A9D4C8G8</accession>
<feature type="short sequence motif" description="GXSXG" evidence="2">
    <location>
        <begin position="149"/>
        <end position="153"/>
    </location>
</feature>
<evidence type="ECO:0000256" key="1">
    <source>
        <dbReference type="ARBA" id="ARBA00023098"/>
    </source>
</evidence>
<proteinExistence type="predicted"/>
<dbReference type="GO" id="GO:0016787">
    <property type="term" value="F:hydrolase activity"/>
    <property type="evidence" value="ECO:0007669"/>
    <property type="project" value="UniProtKB-UniRule"/>
</dbReference>
<dbReference type="PROSITE" id="PS50222">
    <property type="entry name" value="EF_HAND_2"/>
    <property type="match status" value="1"/>
</dbReference>
<gene>
    <name evidence="6" type="ORF">DPMN_062017</name>
</gene>
<evidence type="ECO:0000256" key="3">
    <source>
        <dbReference type="SAM" id="MobiDB-lite"/>
    </source>
</evidence>
<dbReference type="PANTHER" id="PTHR46394">
    <property type="entry name" value="ANNEXIN"/>
    <property type="match status" value="1"/>
</dbReference>
<dbReference type="Pfam" id="PF01734">
    <property type="entry name" value="Patatin"/>
    <property type="match status" value="1"/>
</dbReference>
<evidence type="ECO:0000313" key="6">
    <source>
        <dbReference type="EMBL" id="KAH3719185.1"/>
    </source>
</evidence>
<organism evidence="6 7">
    <name type="scientific">Dreissena polymorpha</name>
    <name type="common">Zebra mussel</name>
    <name type="synonym">Mytilus polymorpha</name>
    <dbReference type="NCBI Taxonomy" id="45954"/>
    <lineage>
        <taxon>Eukaryota</taxon>
        <taxon>Metazoa</taxon>
        <taxon>Spiralia</taxon>
        <taxon>Lophotrochozoa</taxon>
        <taxon>Mollusca</taxon>
        <taxon>Bivalvia</taxon>
        <taxon>Autobranchia</taxon>
        <taxon>Heteroconchia</taxon>
        <taxon>Euheterodonta</taxon>
        <taxon>Imparidentia</taxon>
        <taxon>Neoheterodontei</taxon>
        <taxon>Myida</taxon>
        <taxon>Dreissenoidea</taxon>
        <taxon>Dreissenidae</taxon>
        <taxon>Dreissena</taxon>
    </lineage>
</organism>
<feature type="active site" description="Proton acceptor" evidence="2">
    <location>
        <position position="292"/>
    </location>
</feature>
<dbReference type="GO" id="GO:0016042">
    <property type="term" value="P:lipid catabolic process"/>
    <property type="evidence" value="ECO:0007669"/>
    <property type="project" value="UniProtKB-UniRule"/>
</dbReference>
<dbReference type="PANTHER" id="PTHR46394:SF1">
    <property type="entry name" value="PNPLA DOMAIN-CONTAINING PROTEIN"/>
    <property type="match status" value="1"/>
</dbReference>
<evidence type="ECO:0000256" key="2">
    <source>
        <dbReference type="PROSITE-ProRule" id="PRU01161"/>
    </source>
</evidence>
<keyword evidence="7" id="KW-1185">Reference proteome</keyword>
<dbReference type="CDD" id="cd07207">
    <property type="entry name" value="Pat_ExoU_VipD_like"/>
    <property type="match status" value="1"/>
</dbReference>
<protein>
    <submittedName>
        <fullName evidence="6">Uncharacterized protein</fullName>
    </submittedName>
</protein>
<feature type="region of interest" description="Disordered" evidence="3">
    <location>
        <begin position="37"/>
        <end position="60"/>
    </location>
</feature>